<organism evidence="6 7">
    <name type="scientific">Pogonophryne albipinna</name>
    <dbReference type="NCBI Taxonomy" id="1090488"/>
    <lineage>
        <taxon>Eukaryota</taxon>
        <taxon>Metazoa</taxon>
        <taxon>Chordata</taxon>
        <taxon>Craniata</taxon>
        <taxon>Vertebrata</taxon>
        <taxon>Euteleostomi</taxon>
        <taxon>Actinopterygii</taxon>
        <taxon>Neopterygii</taxon>
        <taxon>Teleostei</taxon>
        <taxon>Neoteleostei</taxon>
        <taxon>Acanthomorphata</taxon>
        <taxon>Eupercaria</taxon>
        <taxon>Perciformes</taxon>
        <taxon>Notothenioidei</taxon>
        <taxon>Pogonophryne</taxon>
    </lineage>
</organism>
<accession>A0AAD6AG71</accession>
<dbReference type="AlphaFoldDB" id="A0AAD6AG71"/>
<dbReference type="PANTHER" id="PTHR12972">
    <property type="entry name" value="DOWNSTREAM NEIGHBOR OF SON"/>
    <property type="match status" value="1"/>
</dbReference>
<keyword evidence="3" id="KW-0539">Nucleus</keyword>
<proteinExistence type="inferred from homology"/>
<dbReference type="PANTHER" id="PTHR12972:SF0">
    <property type="entry name" value="PROTEIN DOWNSTREAM NEIGHBOR OF SON"/>
    <property type="match status" value="1"/>
</dbReference>
<gene>
    <name evidence="6" type="ORF">JOQ06_000308</name>
</gene>
<feature type="region of interest" description="Disordered" evidence="5">
    <location>
        <begin position="1"/>
        <end position="80"/>
    </location>
</feature>
<comment type="caution">
    <text evidence="6">The sequence shown here is derived from an EMBL/GenBank/DDBJ whole genome shotgun (WGS) entry which is preliminary data.</text>
</comment>
<evidence type="ECO:0000256" key="3">
    <source>
        <dbReference type="ARBA" id="ARBA00023242"/>
    </source>
</evidence>
<reference evidence="6" key="1">
    <citation type="submission" date="2022-11" db="EMBL/GenBank/DDBJ databases">
        <title>Chromosome-level genome of Pogonophryne albipinna.</title>
        <authorList>
            <person name="Jo E."/>
        </authorList>
    </citation>
    <scope>NUCLEOTIDE SEQUENCE</scope>
    <source>
        <strain evidence="6">SGF0006</strain>
        <tissue evidence="6">Muscle</tissue>
    </source>
</reference>
<sequence>MSQPDGYSPSFKRPAEIMRMRRKRTRSDASVFSSPSGRGSTAGQSDSSPAGVRPFSPGPLFNTQSRPGGGIKRRNPFANIENTYSPSKKCLIYNEDGHAEAVDRCKRKKLTEKEGEEEMSTKTDCNAALPLSARLTEAEKHEHQDVNSKKCLSFSEDDSLFEEEEEDVVSPLIKSPQAIAPASIAPPVCTVFPTDWSLKTRLLFTSPLTLSWAENPKAQEEATGLSQHLRAHFITLPHSLQDPRSCSELRCAFQQSLVYWQHPSLPWLSLFPRINAERSFTGKCTPWAQDRALQQSLMSEWSVSLSSLYSLLKTKLCPYFYLCSYQFSVLFRAAGVGGSGSSITALISPTTRGLRESMKAEGIECSELKEEIGVQDKIKKPDSNTIQLKKEGQTVSLDHKPESVVCVEGTHTFTLINFLINCKSLVAAAGPQAGLPPTLLAPNAFRGATMHTLKARSVNVKSQIGGSYQDISSLEITGPILPSSLHTITNLLRPAQKGNFSSALYTHTPTAVMNTHTTEQQSSAGSSDLSACGLHPASIQQLMQPSTLGKTALSHISMINYSYTWRS</sequence>
<dbReference type="EMBL" id="JAPTMU010000023">
    <property type="protein sequence ID" value="KAJ4924066.1"/>
    <property type="molecule type" value="Genomic_DNA"/>
</dbReference>
<dbReference type="InterPro" id="IPR024861">
    <property type="entry name" value="Donson"/>
</dbReference>
<evidence type="ECO:0000256" key="5">
    <source>
        <dbReference type="SAM" id="MobiDB-lite"/>
    </source>
</evidence>
<dbReference type="GO" id="GO:0033260">
    <property type="term" value="P:nuclear DNA replication"/>
    <property type="evidence" value="ECO:0007669"/>
    <property type="project" value="TreeGrafter"/>
</dbReference>
<protein>
    <recommendedName>
        <fullName evidence="8">Protein downstream neighbor of Son</fullName>
    </recommendedName>
</protein>
<name>A0AAD6AG71_9TELE</name>
<keyword evidence="7" id="KW-1185">Reference proteome</keyword>
<evidence type="ECO:0000256" key="4">
    <source>
        <dbReference type="ARBA" id="ARBA00025806"/>
    </source>
</evidence>
<evidence type="ECO:0000256" key="2">
    <source>
        <dbReference type="ARBA" id="ARBA00022473"/>
    </source>
</evidence>
<dbReference type="Proteomes" id="UP001219934">
    <property type="component" value="Unassembled WGS sequence"/>
</dbReference>
<comment type="similarity">
    <text evidence="4">Belongs to the DONSON family.</text>
</comment>
<evidence type="ECO:0000313" key="6">
    <source>
        <dbReference type="EMBL" id="KAJ4924066.1"/>
    </source>
</evidence>
<evidence type="ECO:0000256" key="1">
    <source>
        <dbReference type="ARBA" id="ARBA00004123"/>
    </source>
</evidence>
<evidence type="ECO:0008006" key="8">
    <source>
        <dbReference type="Google" id="ProtNLM"/>
    </source>
</evidence>
<evidence type="ECO:0000313" key="7">
    <source>
        <dbReference type="Proteomes" id="UP001219934"/>
    </source>
</evidence>
<comment type="subcellular location">
    <subcellularLocation>
        <location evidence="1">Nucleus</location>
    </subcellularLocation>
</comment>
<feature type="compositionally biased region" description="Polar residues" evidence="5">
    <location>
        <begin position="28"/>
        <end position="48"/>
    </location>
</feature>
<dbReference type="GO" id="GO:0005634">
    <property type="term" value="C:nucleus"/>
    <property type="evidence" value="ECO:0007669"/>
    <property type="project" value="UniProtKB-SubCell"/>
</dbReference>
<keyword evidence="2" id="KW-0217">Developmental protein</keyword>
<dbReference type="PRINTS" id="PR02064">
    <property type="entry name" value="DONSON"/>
</dbReference>